<organism evidence="2">
    <name type="scientific">Heliothis virescens</name>
    <name type="common">Tobacco budworm moth</name>
    <dbReference type="NCBI Taxonomy" id="7102"/>
    <lineage>
        <taxon>Eukaryota</taxon>
        <taxon>Metazoa</taxon>
        <taxon>Ecdysozoa</taxon>
        <taxon>Arthropoda</taxon>
        <taxon>Hexapoda</taxon>
        <taxon>Insecta</taxon>
        <taxon>Pterygota</taxon>
        <taxon>Neoptera</taxon>
        <taxon>Endopterygota</taxon>
        <taxon>Lepidoptera</taxon>
        <taxon>Glossata</taxon>
        <taxon>Ditrysia</taxon>
        <taxon>Noctuoidea</taxon>
        <taxon>Noctuidae</taxon>
        <taxon>Heliothinae</taxon>
        <taxon>Heliothis</taxon>
    </lineage>
</organism>
<comment type="caution">
    <text evidence="2">The sequence shown here is derived from an EMBL/GenBank/DDBJ whole genome shotgun (WGS) entry which is preliminary data.</text>
</comment>
<evidence type="ECO:0000256" key="1">
    <source>
        <dbReference type="SAM" id="MobiDB-lite"/>
    </source>
</evidence>
<dbReference type="EMBL" id="NWSH01002314">
    <property type="protein sequence ID" value="PCG68545.1"/>
    <property type="molecule type" value="Genomic_DNA"/>
</dbReference>
<evidence type="ECO:0000313" key="2">
    <source>
        <dbReference type="EMBL" id="PCG68545.1"/>
    </source>
</evidence>
<protein>
    <submittedName>
        <fullName evidence="2">Uncharacterized protein</fullName>
    </submittedName>
</protein>
<accession>A0A2A4J901</accession>
<gene>
    <name evidence="2" type="ORF">B5V51_5112</name>
</gene>
<proteinExistence type="predicted"/>
<reference evidence="2" key="1">
    <citation type="submission" date="2017-09" db="EMBL/GenBank/DDBJ databases">
        <title>Contemporary evolution of a Lepidopteran species, Heliothis virescens, in response to modern agricultural practices.</title>
        <authorList>
            <person name="Fritz M.L."/>
            <person name="Deyonke A.M."/>
            <person name="Papanicolaou A."/>
            <person name="Micinski S."/>
            <person name="Westbrook J."/>
            <person name="Gould F."/>
        </authorList>
    </citation>
    <scope>NUCLEOTIDE SEQUENCE [LARGE SCALE GENOMIC DNA]</scope>
    <source>
        <strain evidence="2">HvINT-</strain>
        <tissue evidence="2">Whole body</tissue>
    </source>
</reference>
<dbReference type="AlphaFoldDB" id="A0A2A4J901"/>
<name>A0A2A4J901_HELVI</name>
<feature type="region of interest" description="Disordered" evidence="1">
    <location>
        <begin position="18"/>
        <end position="74"/>
    </location>
</feature>
<sequence length="162" mass="18419">MYVSLFCFRSDSEGSFYQAPSTIERKTKTARKPTENGKRKSKSDRSSKKATSDIFGISQPRDTGAEVGEGSSGQASLSSLFVYRVANGCERRTTHTEGEYYIDCKVYRADDARNTESMELWKKALVRIKLQADIDSPQWKKLQDFVRSADVLFPDKPVFYDK</sequence>
<feature type="compositionally biased region" description="Basic and acidic residues" evidence="1">
    <location>
        <begin position="23"/>
        <end position="51"/>
    </location>
</feature>